<dbReference type="Proteomes" id="UP001595814">
    <property type="component" value="Unassembled WGS sequence"/>
</dbReference>
<comment type="caution">
    <text evidence="1">The sequence shown here is derived from an EMBL/GenBank/DDBJ whole genome shotgun (WGS) entry which is preliminary data.</text>
</comment>
<keyword evidence="2" id="KW-1185">Reference proteome</keyword>
<evidence type="ECO:0000313" key="1">
    <source>
        <dbReference type="EMBL" id="MFC4096458.1"/>
    </source>
</evidence>
<accession>A0ABV8JVA1</accession>
<dbReference type="EMBL" id="JBHSAW010000008">
    <property type="protein sequence ID" value="MFC4096458.1"/>
    <property type="molecule type" value="Genomic_DNA"/>
</dbReference>
<dbReference type="SUPFAM" id="SSF82171">
    <property type="entry name" value="DPP6 N-terminal domain-like"/>
    <property type="match status" value="1"/>
</dbReference>
<protein>
    <submittedName>
        <fullName evidence="1">Carboxypeptidase regulatory-like domain-containing protein</fullName>
    </submittedName>
</protein>
<gene>
    <name evidence="1" type="ORF">ACFOUT_11280</name>
</gene>
<dbReference type="InterPro" id="IPR008969">
    <property type="entry name" value="CarboxyPept-like_regulatory"/>
</dbReference>
<reference evidence="2" key="1">
    <citation type="journal article" date="2019" name="Int. J. Syst. Evol. Microbiol.">
        <title>The Global Catalogue of Microorganisms (GCM) 10K type strain sequencing project: providing services to taxonomists for standard genome sequencing and annotation.</title>
        <authorList>
            <consortium name="The Broad Institute Genomics Platform"/>
            <consortium name="The Broad Institute Genome Sequencing Center for Infectious Disease"/>
            <person name="Wu L."/>
            <person name="Ma J."/>
        </authorList>
    </citation>
    <scope>NUCLEOTIDE SEQUENCE [LARGE SCALE GENOMIC DNA]</scope>
    <source>
        <strain evidence="2">CECT 7477</strain>
    </source>
</reference>
<evidence type="ECO:0000313" key="2">
    <source>
        <dbReference type="Proteomes" id="UP001595814"/>
    </source>
</evidence>
<name>A0ABV8JVA1_9FLAO</name>
<organism evidence="1 2">
    <name type="scientific">Euzebyella saccharophila</name>
    <dbReference type="NCBI Taxonomy" id="679664"/>
    <lineage>
        <taxon>Bacteria</taxon>
        <taxon>Pseudomonadati</taxon>
        <taxon>Bacteroidota</taxon>
        <taxon>Flavobacteriia</taxon>
        <taxon>Flavobacteriales</taxon>
        <taxon>Flavobacteriaceae</taxon>
        <taxon>Euzebyella</taxon>
    </lineage>
</organism>
<dbReference type="RefSeq" id="WP_192463525.1">
    <property type="nucleotide sequence ID" value="NZ_JACYFJ010000008.1"/>
</dbReference>
<dbReference type="Gene3D" id="2.120.10.30">
    <property type="entry name" value="TolB, C-terminal domain"/>
    <property type="match status" value="1"/>
</dbReference>
<dbReference type="Gene3D" id="2.60.40.1120">
    <property type="entry name" value="Carboxypeptidase-like, regulatory domain"/>
    <property type="match status" value="1"/>
</dbReference>
<dbReference type="Pfam" id="PF13620">
    <property type="entry name" value="CarboxypepD_reg"/>
    <property type="match status" value="1"/>
</dbReference>
<proteinExistence type="predicted"/>
<dbReference type="InterPro" id="IPR011042">
    <property type="entry name" value="6-blade_b-propeller_TolB-like"/>
</dbReference>
<dbReference type="SUPFAM" id="SSF49464">
    <property type="entry name" value="Carboxypeptidase regulatory domain-like"/>
    <property type="match status" value="1"/>
</dbReference>
<sequence length="509" mass="56143">MNNTYNSRLILIMVFIIALTACEEETIGDTVFGKLEGRVVVNNQNIPLENVKITTNPSSTTVFTDAQGNFVIDEISTGDYSVQADKDDFQTSFEPASILGEKTTNIVFELDSVEAANLSPLRPELLFPMDEAKNVVSPVEFVWSSSKNDTDDILYELELRNGTTGEVQRYENLKDTVLIVEELTVGANFFWQIKATDGISEDVQSNLGSFQLKGVEDNRFLFVRNVNGNNVIVSGGEPAGANNSEINQNEVQLTSSSINSYRPKANFTVNKIAFLATQDGDAQLFMMDLNGGNKIQLTKNVPVAGFKQSELEFTWSQNSNILYYPNFNKLYSVQIDGSGTTLIYEAPAGEFISEVASNPTNNLLAIKTNDTNGYNVKIQLINPANGTLVSTIVEGTMGAFGGLDYSIDGTKILYTQDASGAENSQYRQLDSRIFEYDTVSDSTVEIDTDKPTGFNNLDAKYAPNEGAIIYTYTSNDGISEKQIYRKVLDAVEDDDQELIFTNASMPNWE</sequence>